<dbReference type="InParanoid" id="A0A0D2WLW6"/>
<gene>
    <name evidence="9" type="ORF">CAOG_002214</name>
</gene>
<comment type="caution">
    <text evidence="6">Lacks conserved residue(s) required for the propagation of feature annotation.</text>
</comment>
<feature type="compositionally biased region" description="Polar residues" evidence="7">
    <location>
        <begin position="519"/>
        <end position="528"/>
    </location>
</feature>
<dbReference type="PRINTS" id="PR02008">
    <property type="entry name" value="RCMTFAMILY"/>
</dbReference>
<dbReference type="InterPro" id="IPR023267">
    <property type="entry name" value="RCMT"/>
</dbReference>
<proteinExistence type="inferred from homology"/>
<dbReference type="PhylomeDB" id="A0A0D2WLW6"/>
<dbReference type="Gene3D" id="3.30.70.1170">
    <property type="entry name" value="Sun protein, domain 3"/>
    <property type="match status" value="1"/>
</dbReference>
<evidence type="ECO:0000256" key="4">
    <source>
        <dbReference type="ARBA" id="ARBA00022884"/>
    </source>
</evidence>
<dbReference type="GO" id="GO:0070475">
    <property type="term" value="P:rRNA base methylation"/>
    <property type="evidence" value="ECO:0007669"/>
    <property type="project" value="TreeGrafter"/>
</dbReference>
<dbReference type="FunFam" id="3.40.50.150:FF:000164">
    <property type="entry name" value="Methyltransferase NSUN5, putative"/>
    <property type="match status" value="1"/>
</dbReference>
<feature type="region of interest" description="Disordered" evidence="7">
    <location>
        <begin position="1"/>
        <end position="38"/>
    </location>
</feature>
<dbReference type="GO" id="GO:0008173">
    <property type="term" value="F:RNA methyltransferase activity"/>
    <property type="evidence" value="ECO:0007669"/>
    <property type="project" value="InterPro"/>
</dbReference>
<feature type="compositionally biased region" description="Basic and acidic residues" evidence="7">
    <location>
        <begin position="480"/>
        <end position="501"/>
    </location>
</feature>
<protein>
    <submittedName>
        <fullName evidence="9">tRNA and rRNA cytosine-C5-methylase</fullName>
    </submittedName>
</protein>
<dbReference type="EMBL" id="KE346362">
    <property type="protein sequence ID" value="KJE91008.1"/>
    <property type="molecule type" value="Genomic_DNA"/>
</dbReference>
<organism evidence="9 10">
    <name type="scientific">Capsaspora owczarzaki (strain ATCC 30864)</name>
    <dbReference type="NCBI Taxonomy" id="595528"/>
    <lineage>
        <taxon>Eukaryota</taxon>
        <taxon>Filasterea</taxon>
        <taxon>Capsaspora</taxon>
    </lineage>
</organism>
<keyword evidence="10" id="KW-1185">Reference proteome</keyword>
<dbReference type="CDD" id="cd02440">
    <property type="entry name" value="AdoMet_MTases"/>
    <property type="match status" value="1"/>
</dbReference>
<evidence type="ECO:0000313" key="9">
    <source>
        <dbReference type="EMBL" id="KJE91008.1"/>
    </source>
</evidence>
<dbReference type="SUPFAM" id="SSF53335">
    <property type="entry name" value="S-adenosyl-L-methionine-dependent methyltransferases"/>
    <property type="match status" value="1"/>
</dbReference>
<dbReference type="PROSITE" id="PS51686">
    <property type="entry name" value="SAM_MT_RSMB_NOP"/>
    <property type="match status" value="1"/>
</dbReference>
<dbReference type="STRING" id="595528.A0A0D2WLW6"/>
<evidence type="ECO:0000313" key="10">
    <source>
        <dbReference type="Proteomes" id="UP000008743"/>
    </source>
</evidence>
<evidence type="ECO:0000256" key="7">
    <source>
        <dbReference type="SAM" id="MobiDB-lite"/>
    </source>
</evidence>
<evidence type="ECO:0000256" key="2">
    <source>
        <dbReference type="ARBA" id="ARBA00022679"/>
    </source>
</evidence>
<dbReference type="eggNOG" id="KOG2360">
    <property type="taxonomic scope" value="Eukaryota"/>
</dbReference>
<evidence type="ECO:0000256" key="1">
    <source>
        <dbReference type="ARBA" id="ARBA00022603"/>
    </source>
</evidence>
<feature type="binding site" evidence="6">
    <location>
        <position position="302"/>
    </location>
    <ligand>
        <name>S-adenosyl-L-methionine</name>
        <dbReference type="ChEBI" id="CHEBI:59789"/>
    </ligand>
</feature>
<dbReference type="PANTHER" id="PTHR22807:SF4">
    <property type="entry name" value="28S RRNA (CYTOSINE-C(5))-METHYLTRANSFERASE"/>
    <property type="match status" value="1"/>
</dbReference>
<sequence length="553" mass="60620">MAGNRWPKHKSRSNAPPQQQHVQPQSQGQVQPQPQGQGQEQQQTFTNVYFAAASVIDRLRDKRGSLKSLAFACAFHDKKRLFALICEALKYRTVVEELLQVSGFTKKNKEIAPSVALVAVYDLLIGRGSIECGGVIKRAVTESKGDLNAALVRMKIRAKVKDVRDLLPAAIREQDAIVIPRYVRVNTLKMSVAAAVQALQQQPGGFALVDRPADISALSGRSFCQDEHLKDLLVFPSGTDFHDHKLYTSGVLILQDKASCFPAHVLSPSIGESVIDGCAAPGNKTSHVAALVGLKGHVHAFDLDPRRFKTMQNAMRKFGASNVECMNGNFLEIKPTDPKYAKVSAILLDPSCSGSGIVNRLDYLAADDDENESEATETQEQRLTALSDFQFQTVSHAMTFSNVSKVSYSTCSIHEQENEGVVARVLAANPAFEVVHALPQWPHRGLDTHPFGSKCVRAGPEDHTNGFFVSLFQRRTAKRRIEETSDDHGALPPRKEARVDQDSSDDDEEEDDNAAESVTPITSTASSLSKKKKNKKNKKKKKKAVTTAAPSLN</sequence>
<dbReference type="Gene3D" id="3.40.50.150">
    <property type="entry name" value="Vaccinia Virus protein VP39"/>
    <property type="match status" value="1"/>
</dbReference>
<dbReference type="GO" id="GO:0003723">
    <property type="term" value="F:RNA binding"/>
    <property type="evidence" value="ECO:0007669"/>
    <property type="project" value="UniProtKB-UniRule"/>
</dbReference>
<dbReference type="Pfam" id="PF21148">
    <property type="entry name" value="NSUN5_fdxn-like"/>
    <property type="match status" value="1"/>
</dbReference>
<dbReference type="GO" id="GO:0005730">
    <property type="term" value="C:nucleolus"/>
    <property type="evidence" value="ECO:0007669"/>
    <property type="project" value="TreeGrafter"/>
</dbReference>
<comment type="similarity">
    <text evidence="6">Belongs to the class I-like SAM-binding methyltransferase superfamily. RsmB/NOP family.</text>
</comment>
<dbReference type="AlphaFoldDB" id="A0A0D2WLW6"/>
<dbReference type="InterPro" id="IPR001678">
    <property type="entry name" value="MeTrfase_RsmB-F_NOP2_dom"/>
</dbReference>
<dbReference type="Proteomes" id="UP000008743">
    <property type="component" value="Unassembled WGS sequence"/>
</dbReference>
<dbReference type="PANTHER" id="PTHR22807">
    <property type="entry name" value="NOP2 YEAST -RELATED NOL1/NOP2/FMU SUN DOMAIN-CONTAINING"/>
    <property type="match status" value="1"/>
</dbReference>
<evidence type="ECO:0000256" key="3">
    <source>
        <dbReference type="ARBA" id="ARBA00022691"/>
    </source>
</evidence>
<feature type="compositionally biased region" description="Low complexity" evidence="7">
    <location>
        <begin position="16"/>
        <end position="38"/>
    </location>
</feature>
<accession>A0A0D2WLW6</accession>
<feature type="region of interest" description="Disordered" evidence="7">
    <location>
        <begin position="480"/>
        <end position="553"/>
    </location>
</feature>
<dbReference type="FunCoup" id="A0A0D2WLW6">
    <property type="interactions" value="266"/>
</dbReference>
<dbReference type="OrthoDB" id="435282at2759"/>
<feature type="compositionally biased region" description="Basic residues" evidence="7">
    <location>
        <begin position="1"/>
        <end position="12"/>
    </location>
</feature>
<reference evidence="10" key="1">
    <citation type="submission" date="2011-02" db="EMBL/GenBank/DDBJ databases">
        <title>The Genome Sequence of Capsaspora owczarzaki ATCC 30864.</title>
        <authorList>
            <person name="Russ C."/>
            <person name="Cuomo C."/>
            <person name="Burger G."/>
            <person name="Gray M.W."/>
            <person name="Holland P.W.H."/>
            <person name="King N."/>
            <person name="Lang F.B.F."/>
            <person name="Roger A.J."/>
            <person name="Ruiz-Trillo I."/>
            <person name="Young S.K."/>
            <person name="Zeng Q."/>
            <person name="Gargeya S."/>
            <person name="Alvarado L."/>
            <person name="Berlin A."/>
            <person name="Chapman S.B."/>
            <person name="Chen Z."/>
            <person name="Freedman E."/>
            <person name="Gellesch M."/>
            <person name="Goldberg J."/>
            <person name="Griggs A."/>
            <person name="Gujja S."/>
            <person name="Heilman E."/>
            <person name="Heiman D."/>
            <person name="Howarth C."/>
            <person name="Mehta T."/>
            <person name="Neiman D."/>
            <person name="Pearson M."/>
            <person name="Roberts A."/>
            <person name="Saif S."/>
            <person name="Shea T."/>
            <person name="Shenoy N."/>
            <person name="Sisk P."/>
            <person name="Stolte C."/>
            <person name="Sykes S."/>
            <person name="White J."/>
            <person name="Yandava C."/>
            <person name="Haas B."/>
            <person name="Nusbaum C."/>
            <person name="Birren B."/>
        </authorList>
    </citation>
    <scope>NUCLEOTIDE SEQUENCE</scope>
    <source>
        <strain evidence="10">ATCC 30864</strain>
    </source>
</reference>
<keyword evidence="4 6" id="KW-0694">RNA-binding</keyword>
<evidence type="ECO:0000259" key="8">
    <source>
        <dbReference type="PROSITE" id="PS51686"/>
    </source>
</evidence>
<feature type="binding site" evidence="6">
    <location>
        <begin position="278"/>
        <end position="284"/>
    </location>
    <ligand>
        <name>S-adenosyl-L-methionine</name>
        <dbReference type="ChEBI" id="CHEBI:59789"/>
    </ligand>
</feature>
<feature type="domain" description="SAM-dependent MTase RsmB/NOP-type" evidence="8">
    <location>
        <begin position="171"/>
        <end position="475"/>
    </location>
</feature>
<feature type="active site" description="Nucleophile" evidence="6">
    <location>
        <position position="411"/>
    </location>
</feature>
<evidence type="ECO:0000256" key="5">
    <source>
        <dbReference type="ARBA" id="ARBA00053002"/>
    </source>
</evidence>
<dbReference type="InterPro" id="IPR029063">
    <property type="entry name" value="SAM-dependent_MTases_sf"/>
</dbReference>
<keyword evidence="3 6" id="KW-0949">S-adenosyl-L-methionine</keyword>
<comment type="catalytic activity">
    <reaction evidence="5">
        <text>a cytidine in 25S rRNA + S-adenosyl-L-methionine = a 5-methylcytidine in 25S rRNA + S-adenosyl-L-homocysteine + H(+)</text>
        <dbReference type="Rhea" id="RHEA:47780"/>
        <dbReference type="Rhea" id="RHEA-COMP:11911"/>
        <dbReference type="Rhea" id="RHEA-COMP:11912"/>
        <dbReference type="ChEBI" id="CHEBI:15378"/>
        <dbReference type="ChEBI" id="CHEBI:57856"/>
        <dbReference type="ChEBI" id="CHEBI:59789"/>
        <dbReference type="ChEBI" id="CHEBI:74483"/>
        <dbReference type="ChEBI" id="CHEBI:82748"/>
    </reaction>
</comment>
<feature type="compositionally biased region" description="Basic residues" evidence="7">
    <location>
        <begin position="529"/>
        <end position="544"/>
    </location>
</feature>
<keyword evidence="1 6" id="KW-0489">Methyltransferase</keyword>
<keyword evidence="2 6" id="KW-0808">Transferase</keyword>
<dbReference type="InterPro" id="IPR048889">
    <property type="entry name" value="NSUN5_RCM1_N"/>
</dbReference>
<feature type="binding site" evidence="6">
    <location>
        <position position="349"/>
    </location>
    <ligand>
        <name>S-adenosyl-L-methionine</name>
        <dbReference type="ChEBI" id="CHEBI:59789"/>
    </ligand>
</feature>
<name>A0A0D2WLW6_CAPO3</name>
<feature type="compositionally biased region" description="Acidic residues" evidence="7">
    <location>
        <begin position="502"/>
        <end position="514"/>
    </location>
</feature>
<dbReference type="InterPro" id="IPR049561">
    <property type="entry name" value="NSUN5_7_fdxn-like"/>
</dbReference>
<dbReference type="RefSeq" id="XP_004348964.2">
    <property type="nucleotide sequence ID" value="XM_004348914.2"/>
</dbReference>
<dbReference type="InterPro" id="IPR049560">
    <property type="entry name" value="MeTrfase_RsmB-F_NOP2_cat"/>
</dbReference>
<dbReference type="Pfam" id="PF01189">
    <property type="entry name" value="Methyltr_RsmB-F"/>
    <property type="match status" value="1"/>
</dbReference>
<dbReference type="Pfam" id="PF21153">
    <property type="entry name" value="NSUN5_N"/>
    <property type="match status" value="1"/>
</dbReference>
<evidence type="ECO:0000256" key="6">
    <source>
        <dbReference type="PROSITE-ProRule" id="PRU01023"/>
    </source>
</evidence>